<dbReference type="InterPro" id="IPR027417">
    <property type="entry name" value="P-loop_NTPase"/>
</dbReference>
<dbReference type="Pfam" id="PF08402">
    <property type="entry name" value="TOBE_2"/>
    <property type="match status" value="1"/>
</dbReference>
<evidence type="ECO:0000313" key="10">
    <source>
        <dbReference type="EMBL" id="GAA0351761.1"/>
    </source>
</evidence>
<evidence type="ECO:0000256" key="5">
    <source>
        <dbReference type="ARBA" id="ARBA00022840"/>
    </source>
</evidence>
<dbReference type="GO" id="GO:0005524">
    <property type="term" value="F:ATP binding"/>
    <property type="evidence" value="ECO:0007669"/>
    <property type="project" value="UniProtKB-KW"/>
</dbReference>
<dbReference type="EMBL" id="BAAAEI010000006">
    <property type="protein sequence ID" value="GAA0351761.1"/>
    <property type="molecule type" value="Genomic_DNA"/>
</dbReference>
<dbReference type="Proteomes" id="UP001501757">
    <property type="component" value="Unassembled WGS sequence"/>
</dbReference>
<dbReference type="SMART" id="SM00382">
    <property type="entry name" value="AAA"/>
    <property type="match status" value="1"/>
</dbReference>
<evidence type="ECO:0000313" key="11">
    <source>
        <dbReference type="Proteomes" id="UP001501757"/>
    </source>
</evidence>
<evidence type="ECO:0000256" key="3">
    <source>
        <dbReference type="ARBA" id="ARBA00022496"/>
    </source>
</evidence>
<gene>
    <name evidence="10" type="ORF">GCM10009092_15210</name>
</gene>
<proteinExistence type="predicted"/>
<dbReference type="SUPFAM" id="SSF50331">
    <property type="entry name" value="MOP-like"/>
    <property type="match status" value="1"/>
</dbReference>
<dbReference type="PROSITE" id="PS50893">
    <property type="entry name" value="ABC_TRANSPORTER_2"/>
    <property type="match status" value="1"/>
</dbReference>
<evidence type="ECO:0000256" key="1">
    <source>
        <dbReference type="ARBA" id="ARBA00022448"/>
    </source>
</evidence>
<evidence type="ECO:0000256" key="8">
    <source>
        <dbReference type="ARBA" id="ARBA00023136"/>
    </source>
</evidence>
<keyword evidence="8" id="KW-0472">Membrane</keyword>
<keyword evidence="6" id="KW-0408">Iron</keyword>
<keyword evidence="2" id="KW-1003">Cell membrane</keyword>
<evidence type="ECO:0000256" key="6">
    <source>
        <dbReference type="ARBA" id="ARBA00023004"/>
    </source>
</evidence>
<evidence type="ECO:0000259" key="9">
    <source>
        <dbReference type="PROSITE" id="PS50893"/>
    </source>
</evidence>
<keyword evidence="5 10" id="KW-0067">ATP-binding</keyword>
<dbReference type="SUPFAM" id="SSF52540">
    <property type="entry name" value="P-loop containing nucleoside triphosphate hydrolases"/>
    <property type="match status" value="1"/>
</dbReference>
<keyword evidence="11" id="KW-1185">Reference proteome</keyword>
<keyword evidence="4" id="KW-0547">Nucleotide-binding</keyword>
<dbReference type="PROSITE" id="PS00211">
    <property type="entry name" value="ABC_TRANSPORTER_1"/>
    <property type="match status" value="1"/>
</dbReference>
<dbReference type="PANTHER" id="PTHR42781">
    <property type="entry name" value="SPERMIDINE/PUTRESCINE IMPORT ATP-BINDING PROTEIN POTA"/>
    <property type="match status" value="1"/>
</dbReference>
<protein>
    <submittedName>
        <fullName evidence="10">ABC transporter ATP-binding protein</fullName>
    </submittedName>
</protein>
<dbReference type="CDD" id="cd03259">
    <property type="entry name" value="ABC_Carb_Solutes_like"/>
    <property type="match status" value="1"/>
</dbReference>
<dbReference type="PANTHER" id="PTHR42781:SF4">
    <property type="entry name" value="SPERMIDINE_PUTRESCINE IMPORT ATP-BINDING PROTEIN POTA"/>
    <property type="match status" value="1"/>
</dbReference>
<accession>A0ABN0X0G6</accession>
<name>A0ABN0X0G6_9ALTE</name>
<dbReference type="InterPro" id="IPR003593">
    <property type="entry name" value="AAA+_ATPase"/>
</dbReference>
<evidence type="ECO:0000256" key="7">
    <source>
        <dbReference type="ARBA" id="ARBA00023065"/>
    </source>
</evidence>
<dbReference type="InterPro" id="IPR050093">
    <property type="entry name" value="ABC_SmlMolc_Importer"/>
</dbReference>
<sequence>MLALNNLAVAYHRRVVVEHMSLALAKGEIGCLLGASGCGKTSVLRAIAGFEPAYAGEVHLHGEKVSTAGYTLAPEKRRIGMVFQDFALFPHLTVAENIAFGLRTLPKRAQQERVNELLELVELQALGGRYSHALSGGQQQRVALARALAAKPDLLLMDEPFSSLDTELRESLACQIRAILKRQDIAALLVTHDKTEAFTMADKIGVMDKGRLLQWDKPVTLFDRPASIEVAEFISKATRIRVQHSKRQRISGSIGNWPLPQPLSAAPDAELHLLLRPHQVKPCDDGALKGKVIRQVFRGNDYLCEVELANGEQLYCQAPLHLNLTVGQEIGLLLDLQQPWLFDIATGARVV</sequence>
<evidence type="ECO:0000256" key="2">
    <source>
        <dbReference type="ARBA" id="ARBA00022475"/>
    </source>
</evidence>
<reference evidence="10 11" key="1">
    <citation type="journal article" date="2019" name="Int. J. Syst. Evol. Microbiol.">
        <title>The Global Catalogue of Microorganisms (GCM) 10K type strain sequencing project: providing services to taxonomists for standard genome sequencing and annotation.</title>
        <authorList>
            <consortium name="The Broad Institute Genomics Platform"/>
            <consortium name="The Broad Institute Genome Sequencing Center for Infectious Disease"/>
            <person name="Wu L."/>
            <person name="Ma J."/>
        </authorList>
    </citation>
    <scope>NUCLEOTIDE SEQUENCE [LARGE SCALE GENOMIC DNA]</scope>
    <source>
        <strain evidence="10 11">JCM 13378</strain>
    </source>
</reference>
<evidence type="ECO:0000256" key="4">
    <source>
        <dbReference type="ARBA" id="ARBA00022741"/>
    </source>
</evidence>
<dbReference type="Pfam" id="PF00005">
    <property type="entry name" value="ABC_tran"/>
    <property type="match status" value="1"/>
</dbReference>
<feature type="domain" description="ABC transporter" evidence="9">
    <location>
        <begin position="2"/>
        <end position="234"/>
    </location>
</feature>
<keyword evidence="7" id="KW-0406">Ion transport</keyword>
<keyword evidence="3" id="KW-0410">Iron transport</keyword>
<dbReference type="RefSeq" id="WP_343843698.1">
    <property type="nucleotide sequence ID" value="NZ_BAAAEI010000006.1"/>
</dbReference>
<dbReference type="InterPro" id="IPR008995">
    <property type="entry name" value="Mo/tungstate-bd_C_term_dom"/>
</dbReference>
<dbReference type="Gene3D" id="3.40.50.300">
    <property type="entry name" value="P-loop containing nucleotide triphosphate hydrolases"/>
    <property type="match status" value="1"/>
</dbReference>
<organism evidence="10 11">
    <name type="scientific">Bowmanella denitrificans</name>
    <dbReference type="NCBI Taxonomy" id="366582"/>
    <lineage>
        <taxon>Bacteria</taxon>
        <taxon>Pseudomonadati</taxon>
        <taxon>Pseudomonadota</taxon>
        <taxon>Gammaproteobacteria</taxon>
        <taxon>Alteromonadales</taxon>
        <taxon>Alteromonadaceae</taxon>
        <taxon>Bowmanella</taxon>
    </lineage>
</organism>
<dbReference type="InterPro" id="IPR003439">
    <property type="entry name" value="ABC_transporter-like_ATP-bd"/>
</dbReference>
<dbReference type="InterPro" id="IPR015853">
    <property type="entry name" value="ABC_transpr_FbpC"/>
</dbReference>
<keyword evidence="1" id="KW-0813">Transport</keyword>
<comment type="caution">
    <text evidence="10">The sequence shown here is derived from an EMBL/GenBank/DDBJ whole genome shotgun (WGS) entry which is preliminary data.</text>
</comment>
<dbReference type="InterPro" id="IPR017871">
    <property type="entry name" value="ABC_transporter-like_CS"/>
</dbReference>
<dbReference type="InterPro" id="IPR013611">
    <property type="entry name" value="Transp-assoc_OB_typ2"/>
</dbReference>